<dbReference type="InterPro" id="IPR001206">
    <property type="entry name" value="Diacylglycerol_kinase_cat_dom"/>
</dbReference>
<dbReference type="AlphaFoldDB" id="A0A9W9G293"/>
<dbReference type="PANTHER" id="PTHR12358:SF108">
    <property type="entry name" value="DAGKC DOMAIN-CONTAINING PROTEIN"/>
    <property type="match status" value="1"/>
</dbReference>
<dbReference type="PROSITE" id="PS50146">
    <property type="entry name" value="DAGK"/>
    <property type="match status" value="1"/>
</dbReference>
<reference evidence="2" key="1">
    <citation type="submission" date="2022-11" db="EMBL/GenBank/DDBJ databases">
        <authorList>
            <person name="Petersen C."/>
        </authorList>
    </citation>
    <scope>NUCLEOTIDE SEQUENCE</scope>
    <source>
        <strain evidence="2">IBT 30761</strain>
    </source>
</reference>
<dbReference type="GO" id="GO:0005737">
    <property type="term" value="C:cytoplasm"/>
    <property type="evidence" value="ECO:0007669"/>
    <property type="project" value="TreeGrafter"/>
</dbReference>
<gene>
    <name evidence="2" type="ORF">N7532_001258</name>
</gene>
<dbReference type="InterPro" id="IPR016064">
    <property type="entry name" value="NAD/diacylglycerol_kinase_sf"/>
</dbReference>
<dbReference type="InterPro" id="IPR050187">
    <property type="entry name" value="Lipid_Phosphate_FormReg"/>
</dbReference>
<name>A0A9W9G293_9EURO</name>
<reference evidence="2" key="2">
    <citation type="journal article" date="2023" name="IMA Fungus">
        <title>Comparative genomic study of the Penicillium genus elucidates a diverse pangenome and 15 lateral gene transfer events.</title>
        <authorList>
            <person name="Petersen C."/>
            <person name="Sorensen T."/>
            <person name="Nielsen M.R."/>
            <person name="Sondergaard T.E."/>
            <person name="Sorensen J.L."/>
            <person name="Fitzpatrick D.A."/>
            <person name="Frisvad J.C."/>
            <person name="Nielsen K.L."/>
        </authorList>
    </citation>
    <scope>NUCLEOTIDE SEQUENCE</scope>
    <source>
        <strain evidence="2">IBT 30761</strain>
    </source>
</reference>
<keyword evidence="3" id="KW-1185">Reference proteome</keyword>
<proteinExistence type="predicted"/>
<dbReference type="GO" id="GO:0016020">
    <property type="term" value="C:membrane"/>
    <property type="evidence" value="ECO:0007669"/>
    <property type="project" value="TreeGrafter"/>
</dbReference>
<dbReference type="GO" id="GO:0001727">
    <property type="term" value="F:lipid kinase activity"/>
    <property type="evidence" value="ECO:0007669"/>
    <property type="project" value="TreeGrafter"/>
</dbReference>
<dbReference type="Gene3D" id="2.60.200.40">
    <property type="match status" value="1"/>
</dbReference>
<feature type="domain" description="DAGKc" evidence="1">
    <location>
        <begin position="92"/>
        <end position="234"/>
    </location>
</feature>
<dbReference type="Proteomes" id="UP001149074">
    <property type="component" value="Unassembled WGS sequence"/>
</dbReference>
<dbReference type="SUPFAM" id="SSF111331">
    <property type="entry name" value="NAD kinase/diacylglycerol kinase-like"/>
    <property type="match status" value="1"/>
</dbReference>
<dbReference type="InterPro" id="IPR017438">
    <property type="entry name" value="ATP-NAD_kinase_N"/>
</dbReference>
<dbReference type="Pfam" id="PF00781">
    <property type="entry name" value="DAGK_cat"/>
    <property type="match status" value="1"/>
</dbReference>
<evidence type="ECO:0000259" key="1">
    <source>
        <dbReference type="PROSITE" id="PS50146"/>
    </source>
</evidence>
<dbReference type="GO" id="GO:0046512">
    <property type="term" value="P:sphingosine biosynthetic process"/>
    <property type="evidence" value="ECO:0007669"/>
    <property type="project" value="TreeGrafter"/>
</dbReference>
<dbReference type="EMBL" id="JAPQKI010000002">
    <property type="protein sequence ID" value="KAJ5110723.1"/>
    <property type="molecule type" value="Genomic_DNA"/>
</dbReference>
<dbReference type="OrthoDB" id="3853857at2759"/>
<dbReference type="RefSeq" id="XP_056478793.1">
    <property type="nucleotide sequence ID" value="XM_056613752.1"/>
</dbReference>
<accession>A0A9W9G293</accession>
<comment type="caution">
    <text evidence="2">The sequence shown here is derived from an EMBL/GenBank/DDBJ whole genome shotgun (WGS) entry which is preliminary data.</text>
</comment>
<organism evidence="2 3">
    <name type="scientific">Penicillium argentinense</name>
    <dbReference type="NCBI Taxonomy" id="1131581"/>
    <lineage>
        <taxon>Eukaryota</taxon>
        <taxon>Fungi</taxon>
        <taxon>Dikarya</taxon>
        <taxon>Ascomycota</taxon>
        <taxon>Pezizomycotina</taxon>
        <taxon>Eurotiomycetes</taxon>
        <taxon>Eurotiomycetidae</taxon>
        <taxon>Eurotiales</taxon>
        <taxon>Aspergillaceae</taxon>
        <taxon>Penicillium</taxon>
    </lineage>
</organism>
<protein>
    <recommendedName>
        <fullName evidence="1">DAGKc domain-containing protein</fullName>
    </recommendedName>
</protein>
<dbReference type="Gene3D" id="3.40.50.10330">
    <property type="entry name" value="Probable inorganic polyphosphate/atp-NAD kinase, domain 1"/>
    <property type="match status" value="1"/>
</dbReference>
<evidence type="ECO:0000313" key="3">
    <source>
        <dbReference type="Proteomes" id="UP001149074"/>
    </source>
</evidence>
<dbReference type="PANTHER" id="PTHR12358">
    <property type="entry name" value="SPHINGOSINE KINASE"/>
    <property type="match status" value="1"/>
</dbReference>
<sequence>MPAEPTDRQAEIVATEEGVLKWACTGIEGQLNFEDIVCAVPNPERRPGCRVLFLDKNGGTGEDSSIRLATINIPSIPVALTSFLAEIPIHLRCGEPVQVVISTRSGTGTARAVFQDLLRPFLRNLSVDYRVYETQSAQSILELSQSLFLSRASTGVPQTIILLSGDGGLIDILDVFSKSKDAIRAAPTLALIPCGTGNAMASSMGLRSGPASGLAPLLRGQPIPLPTFTVKLSPGSQMVTDEGKGRVSIEPGAESDTATHHTMYGAVVASWGLHAALVADSDTTDYRRFGSERFKMAAKELLYPSDGSESHRFRGQITMTTTASDDDADLDLRSETVAENEHMYVLATLVPRLEKDFLISPDSVPLSGKIRFLRFGPQSPEEAMRLMTLAYQGGQHVREESVTYREVESLRIDFQEELERWRRVCIDGKIVVVEKGGWIVLSKEPRQLLCVLQSGP</sequence>
<dbReference type="GeneID" id="81352731"/>
<evidence type="ECO:0000313" key="2">
    <source>
        <dbReference type="EMBL" id="KAJ5110723.1"/>
    </source>
</evidence>